<name>A0A4Z2DU40_SCHJA</name>
<protein>
    <submittedName>
        <fullName evidence="1">Uncharacterized protein</fullName>
    </submittedName>
</protein>
<sequence>MNKDMRLKLLIGCNVPKTYKVIEKRFWSVTGRYATRTLLVCPIRGPFYLIQRRCTKLKANHEIVMIIGDIYSKEFKEYSQLGPGWSVYNVTAVRLVEQSCEYKDGLERSSKFKRKVLACNKDLTLKRLRKLVVRLETS</sequence>
<comment type="caution">
    <text evidence="1">The sequence shown here is derived from an EMBL/GenBank/DDBJ whole genome shotgun (WGS) entry which is preliminary data.</text>
</comment>
<evidence type="ECO:0000313" key="1">
    <source>
        <dbReference type="EMBL" id="TNN20063.1"/>
    </source>
</evidence>
<keyword evidence="2" id="KW-1185">Reference proteome</keyword>
<reference evidence="1 2" key="1">
    <citation type="submission" date="2019-03" db="EMBL/GenBank/DDBJ databases">
        <title>An improved genome assembly of the fluke Schistosoma japonicum.</title>
        <authorList>
            <person name="Hu W."/>
            <person name="Luo F."/>
            <person name="Yin M."/>
            <person name="Mo X."/>
            <person name="Sun C."/>
            <person name="Wu Q."/>
            <person name="Zhu B."/>
            <person name="Xiang M."/>
            <person name="Wang J."/>
            <person name="Wang Y."/>
            <person name="Zhang T."/>
            <person name="Xu B."/>
            <person name="Zheng H."/>
            <person name="Feng Z."/>
        </authorList>
    </citation>
    <scope>NUCLEOTIDE SEQUENCE [LARGE SCALE GENOMIC DNA]</scope>
    <source>
        <strain evidence="1">HuSjv2</strain>
        <tissue evidence="1">Worms</tissue>
    </source>
</reference>
<accession>A0A4Z2DU40</accession>
<dbReference type="EMBL" id="SKCS01000036">
    <property type="protein sequence ID" value="TNN20063.1"/>
    <property type="molecule type" value="Genomic_DNA"/>
</dbReference>
<dbReference type="AlphaFoldDB" id="A0A4Z2DU40"/>
<gene>
    <name evidence="1" type="ORF">EWB00_005433</name>
</gene>
<dbReference type="Proteomes" id="UP000311919">
    <property type="component" value="Unassembled WGS sequence"/>
</dbReference>
<proteinExistence type="predicted"/>
<organism evidence="1 2">
    <name type="scientific">Schistosoma japonicum</name>
    <name type="common">Blood fluke</name>
    <dbReference type="NCBI Taxonomy" id="6182"/>
    <lineage>
        <taxon>Eukaryota</taxon>
        <taxon>Metazoa</taxon>
        <taxon>Spiralia</taxon>
        <taxon>Lophotrochozoa</taxon>
        <taxon>Platyhelminthes</taxon>
        <taxon>Trematoda</taxon>
        <taxon>Digenea</taxon>
        <taxon>Strigeidida</taxon>
        <taxon>Schistosomatoidea</taxon>
        <taxon>Schistosomatidae</taxon>
        <taxon>Schistosoma</taxon>
    </lineage>
</organism>
<evidence type="ECO:0000313" key="2">
    <source>
        <dbReference type="Proteomes" id="UP000311919"/>
    </source>
</evidence>